<dbReference type="AlphaFoldDB" id="A0A098C1X8"/>
<dbReference type="GO" id="GO:0070004">
    <property type="term" value="F:cysteine-type exopeptidase activity"/>
    <property type="evidence" value="ECO:0007669"/>
    <property type="project" value="InterPro"/>
</dbReference>
<keyword evidence="1" id="KW-0645">Protease</keyword>
<evidence type="ECO:0000256" key="1">
    <source>
        <dbReference type="RuleBase" id="RU364089"/>
    </source>
</evidence>
<comment type="catalytic activity">
    <reaction evidence="1">
        <text>an L-aminoacyl-L-amino acid + H2O = 2 an L-alpha-amino acid</text>
        <dbReference type="Rhea" id="RHEA:48940"/>
        <dbReference type="ChEBI" id="CHEBI:15377"/>
        <dbReference type="ChEBI" id="CHEBI:59869"/>
        <dbReference type="ChEBI" id="CHEBI:77460"/>
    </reaction>
</comment>
<name>A0A098C1X8_9BACT</name>
<keyword evidence="1" id="KW-0378">Hydrolase</keyword>
<accession>A0A098C1X8</accession>
<dbReference type="Proteomes" id="UP000032417">
    <property type="component" value="Chromosome 1"/>
</dbReference>
<organism evidence="2 3">
    <name type="scientific">Fermentimonas caenicola</name>
    <dbReference type="NCBI Taxonomy" id="1562970"/>
    <lineage>
        <taxon>Bacteria</taxon>
        <taxon>Pseudomonadati</taxon>
        <taxon>Bacteroidota</taxon>
        <taxon>Bacteroidia</taxon>
        <taxon>Bacteroidales</taxon>
        <taxon>Dysgonomonadaceae</taxon>
        <taxon>Fermentimonas</taxon>
    </lineage>
</organism>
<dbReference type="Gene3D" id="3.60.60.10">
    <property type="entry name" value="Penicillin V Acylase, Chain A"/>
    <property type="match status" value="1"/>
</dbReference>
<dbReference type="EMBL" id="LN515532">
    <property type="protein sequence ID" value="CEA15942.1"/>
    <property type="molecule type" value="Genomic_DNA"/>
</dbReference>
<sequence length="546" mass="62174">MRKVSLIILLVLFTTTLTFPCTNLLVGKKASTDGSTIISYAADSYGLYGELYHWPAKEYKPGEMLKVYEWDSGKYLGEIPQVLKTYNVIGNMNEHQLAIGETTFGGRSELTDSTGIIDYGSLIYITLQRAKNAREAIKIMTSLVSEYGYYSSGESFSIADPNEIWVMEMIGKGPGNKGAVWVAVRIPDDCVTAHANQARIQQFPLNDPENCIYSPDVITFAREKGYFTGKDSEFSFAKAYAPLDFGALRFCEARVWSFFNNVNKDMGKYVTYAQGLTTDPMPLYIKPDRKLSVQDIQNLMRDHYEGTELDWRFDVGAGPFNSPYRWSPLTYQVDSVEYCNERPIATQQTAFSFVAQMRSWLPNEIGGILWFGIDDAAQTVYYPFYCGHNEVPHEMKIGNGDLLTFSWTSAFWIHNWVSNLVYTRYSDMSEDMKKVQSALENRFHASQPQIEEKALSVLEQSNQDAVKYLTSYTNNLVTEGVAEWKKLGEFLMVKYIDGVIKQEENGKFKRNPYGQPANPLRPGYSNEYYQKIIDQTGDKYKVQPVE</sequence>
<evidence type="ECO:0000313" key="3">
    <source>
        <dbReference type="Proteomes" id="UP000032417"/>
    </source>
</evidence>
<proteinExistence type="inferred from homology"/>
<dbReference type="PATRIC" id="fig|1562970.3.peg.1178"/>
<comment type="similarity">
    <text evidence="1">Belongs to the peptidase C69 family.</text>
</comment>
<keyword evidence="1" id="KW-0224">Dipeptidase</keyword>
<gene>
    <name evidence="2" type="ORF">ING2E5B_1190</name>
</gene>
<dbReference type="STRING" id="1562970.ING2E5B_1190"/>
<evidence type="ECO:0000313" key="2">
    <source>
        <dbReference type="EMBL" id="CEA15942.1"/>
    </source>
</evidence>
<dbReference type="HOGENOM" id="CLU_014823_3_0_10"/>
<dbReference type="KEGG" id="pbt:ING2E5B_1190"/>
<dbReference type="InterPro" id="IPR005322">
    <property type="entry name" value="Peptidase_C69"/>
</dbReference>
<dbReference type="EC" id="3.4.-.-" evidence="1"/>
<dbReference type="Pfam" id="PF03577">
    <property type="entry name" value="Peptidase_C69"/>
    <property type="match status" value="2"/>
</dbReference>
<dbReference type="GO" id="GO:0006508">
    <property type="term" value="P:proteolysis"/>
    <property type="evidence" value="ECO:0007669"/>
    <property type="project" value="UniProtKB-KW"/>
</dbReference>
<dbReference type="PANTHER" id="PTHR12994">
    <property type="entry name" value="SECERNIN"/>
    <property type="match status" value="1"/>
</dbReference>
<dbReference type="OrthoDB" id="1109933at2"/>
<protein>
    <recommendedName>
        <fullName evidence="1">Dipeptidase</fullName>
        <ecNumber evidence="1">3.4.-.-</ecNumber>
    </recommendedName>
</protein>
<reference evidence="2 3" key="1">
    <citation type="submission" date="2014-08" db="EMBL/GenBank/DDBJ databases">
        <authorList>
            <person name="Wibberg D."/>
        </authorList>
    </citation>
    <scope>NUCLEOTIDE SEQUENCE [LARGE SCALE GENOMIC DNA]</scope>
    <source>
        <strain evidence="3">ING2-E5B</strain>
    </source>
</reference>
<dbReference type="PANTHER" id="PTHR12994:SF17">
    <property type="entry name" value="LD30995P"/>
    <property type="match status" value="1"/>
</dbReference>
<dbReference type="GO" id="GO:0016805">
    <property type="term" value="F:dipeptidase activity"/>
    <property type="evidence" value="ECO:0007669"/>
    <property type="project" value="UniProtKB-KW"/>
</dbReference>
<keyword evidence="3" id="KW-1185">Reference proteome</keyword>